<protein>
    <submittedName>
        <fullName evidence="3">HlyD family secretion protein</fullName>
    </submittedName>
</protein>
<dbReference type="Gene3D" id="2.40.50.100">
    <property type="match status" value="1"/>
</dbReference>
<feature type="transmembrane region" description="Helical" evidence="2">
    <location>
        <begin position="32"/>
        <end position="52"/>
    </location>
</feature>
<dbReference type="InterPro" id="IPR050739">
    <property type="entry name" value="MFP"/>
</dbReference>
<evidence type="ECO:0000313" key="3">
    <source>
        <dbReference type="EMBL" id="MFD2697204.1"/>
    </source>
</evidence>
<proteinExistence type="predicted"/>
<accession>A0ABW5SCY7</accession>
<feature type="coiled-coil region" evidence="1">
    <location>
        <begin position="220"/>
        <end position="247"/>
    </location>
</feature>
<keyword evidence="1" id="KW-0175">Coiled coil</keyword>
<dbReference type="SUPFAM" id="SSF51230">
    <property type="entry name" value="Single hybrid motif"/>
    <property type="match status" value="1"/>
</dbReference>
<keyword evidence="2" id="KW-0812">Transmembrane</keyword>
<sequence length="446" mass="50862">MRNFNDDAFNAKNELASFSAYQLLFKNKHSGYLTKILLFSFLLLFVFMFLPWTQTIAGNGYVTTLEPNQRPQTIQSVIPGSIEKWYVREGDYVQRGDTILKINEIKEAYFDTLLIKRTSEQIDAKSGAVNAYQDKITALNNQLRALRQERRLKTEQNKNKIKQIQLKYKSDSIALEAAKIDLAIAKKQYERNEELEKEGLKSLQDVEEKLSKFQKNQAYVIELENKLLTYSNELLNAQIEANRIQAEFDDKISKVQSNISSTSSTQFEARAQVSKLENTLSNYQVRQDLYYVTSPISGLINKTLKTGRGEALKAGEKIVTIMPDNPNLAVETYIEPLDLPLVRLGSEVRIQFDGWPTIIFSGWPNASYGTFGAKVVAIDNNISANGKYRLLLAPKEDEPWPDALRVGSGARTLALLKNVPVWYEIWRNLNGFPPDYYVLDNKSVKK</sequence>
<gene>
    <name evidence="3" type="ORF">ACFSQ0_04300</name>
</gene>
<keyword evidence="4" id="KW-1185">Reference proteome</keyword>
<dbReference type="Proteomes" id="UP001597357">
    <property type="component" value="Unassembled WGS sequence"/>
</dbReference>
<dbReference type="RefSeq" id="WP_379044631.1">
    <property type="nucleotide sequence ID" value="NZ_JBHULZ010000023.1"/>
</dbReference>
<evidence type="ECO:0000256" key="2">
    <source>
        <dbReference type="SAM" id="Phobius"/>
    </source>
</evidence>
<reference evidence="4" key="1">
    <citation type="journal article" date="2019" name="Int. J. Syst. Evol. Microbiol.">
        <title>The Global Catalogue of Microorganisms (GCM) 10K type strain sequencing project: providing services to taxonomists for standard genome sequencing and annotation.</title>
        <authorList>
            <consortium name="The Broad Institute Genomics Platform"/>
            <consortium name="The Broad Institute Genome Sequencing Center for Infectious Disease"/>
            <person name="Wu L."/>
            <person name="Ma J."/>
        </authorList>
    </citation>
    <scope>NUCLEOTIDE SEQUENCE [LARGE SCALE GENOMIC DNA]</scope>
    <source>
        <strain evidence="4">KCTC 42255</strain>
    </source>
</reference>
<evidence type="ECO:0000256" key="1">
    <source>
        <dbReference type="SAM" id="Coils"/>
    </source>
</evidence>
<dbReference type="InterPro" id="IPR011053">
    <property type="entry name" value="Single_hybrid_motif"/>
</dbReference>
<dbReference type="EMBL" id="JBHULZ010000023">
    <property type="protein sequence ID" value="MFD2697204.1"/>
    <property type="molecule type" value="Genomic_DNA"/>
</dbReference>
<feature type="coiled-coil region" evidence="1">
    <location>
        <begin position="129"/>
        <end position="195"/>
    </location>
</feature>
<name>A0ABW5SCY7_9FLAO</name>
<dbReference type="PRINTS" id="PR01490">
    <property type="entry name" value="RTXTOXIND"/>
</dbReference>
<keyword evidence="2" id="KW-0472">Membrane</keyword>
<keyword evidence="2" id="KW-1133">Transmembrane helix</keyword>
<comment type="caution">
    <text evidence="3">The sequence shown here is derived from an EMBL/GenBank/DDBJ whole genome shotgun (WGS) entry which is preliminary data.</text>
</comment>
<dbReference type="PANTHER" id="PTHR30386">
    <property type="entry name" value="MEMBRANE FUSION SUBUNIT OF EMRAB-TOLC MULTIDRUG EFFLUX PUMP"/>
    <property type="match status" value="1"/>
</dbReference>
<organism evidence="3 4">
    <name type="scientific">Mesonia sediminis</name>
    <dbReference type="NCBI Taxonomy" id="1703946"/>
    <lineage>
        <taxon>Bacteria</taxon>
        <taxon>Pseudomonadati</taxon>
        <taxon>Bacteroidota</taxon>
        <taxon>Flavobacteriia</taxon>
        <taxon>Flavobacteriales</taxon>
        <taxon>Flavobacteriaceae</taxon>
        <taxon>Mesonia</taxon>
    </lineage>
</organism>
<evidence type="ECO:0000313" key="4">
    <source>
        <dbReference type="Proteomes" id="UP001597357"/>
    </source>
</evidence>